<reference evidence="2 3" key="1">
    <citation type="submission" date="2016-10" db="EMBL/GenBank/DDBJ databases">
        <authorList>
            <person name="de Groot N.N."/>
        </authorList>
    </citation>
    <scope>NUCLEOTIDE SEQUENCE [LARGE SCALE GENOMIC DNA]</scope>
    <source>
        <strain evidence="2 3">DSM 12130</strain>
    </source>
</reference>
<sequence>MYKYENAEGTVVSDLETGRSNITSSSRFWDKYQEWLAEGNTPEPFRTQEELDAITALETRVAELEAERDTAGIRDITPQQAKDWIDNEFASATTNAEIVAVIKKILKKMVVFLLR</sequence>
<dbReference type="STRING" id="91360.SAMN05660330_04043"/>
<name>A0A1H0VFU2_9BACT</name>
<organism evidence="2 3">
    <name type="scientific">Desulforhopalus singaporensis</name>
    <dbReference type="NCBI Taxonomy" id="91360"/>
    <lineage>
        <taxon>Bacteria</taxon>
        <taxon>Pseudomonadati</taxon>
        <taxon>Thermodesulfobacteriota</taxon>
        <taxon>Desulfobulbia</taxon>
        <taxon>Desulfobulbales</taxon>
        <taxon>Desulfocapsaceae</taxon>
        <taxon>Desulforhopalus</taxon>
    </lineage>
</organism>
<accession>A0A1H0VFU2</accession>
<keyword evidence="3" id="KW-1185">Reference proteome</keyword>
<dbReference type="RefSeq" id="WP_092225927.1">
    <property type="nucleotide sequence ID" value="NZ_FNJI01000048.1"/>
</dbReference>
<evidence type="ECO:0000313" key="2">
    <source>
        <dbReference type="EMBL" id="SDP77203.1"/>
    </source>
</evidence>
<proteinExistence type="predicted"/>
<dbReference type="Proteomes" id="UP000199073">
    <property type="component" value="Unassembled WGS sequence"/>
</dbReference>
<dbReference type="AlphaFoldDB" id="A0A1H0VFU2"/>
<dbReference type="EMBL" id="FNJI01000048">
    <property type="protein sequence ID" value="SDP77203.1"/>
    <property type="molecule type" value="Genomic_DNA"/>
</dbReference>
<evidence type="ECO:0000256" key="1">
    <source>
        <dbReference type="SAM" id="Coils"/>
    </source>
</evidence>
<protein>
    <submittedName>
        <fullName evidence="2">Uncharacterized protein</fullName>
    </submittedName>
</protein>
<feature type="coiled-coil region" evidence="1">
    <location>
        <begin position="47"/>
        <end position="74"/>
    </location>
</feature>
<evidence type="ECO:0000313" key="3">
    <source>
        <dbReference type="Proteomes" id="UP000199073"/>
    </source>
</evidence>
<gene>
    <name evidence="2" type="ORF">SAMN05660330_04043</name>
</gene>
<keyword evidence="1" id="KW-0175">Coiled coil</keyword>